<organism evidence="9 14">
    <name type="scientific">Vibrio anguillarum</name>
    <name type="common">Listonella anguillarum</name>
    <dbReference type="NCBI Taxonomy" id="55601"/>
    <lineage>
        <taxon>Bacteria</taxon>
        <taxon>Pseudomonadati</taxon>
        <taxon>Pseudomonadota</taxon>
        <taxon>Gammaproteobacteria</taxon>
        <taxon>Vibrionales</taxon>
        <taxon>Vibrionaceae</taxon>
        <taxon>Vibrio</taxon>
    </lineage>
</organism>
<dbReference type="GeneID" id="83860718"/>
<dbReference type="SUPFAM" id="SSF52788">
    <property type="entry name" value="Phosphotyrosine protein phosphatases I"/>
    <property type="match status" value="1"/>
</dbReference>
<dbReference type="EC" id="3.1.3.48" evidence="2"/>
<keyword evidence="3" id="KW-0378">Hydrolase</keyword>
<comment type="caution">
    <text evidence="9">The sequence shown here is derived from an EMBL/GenBank/DDBJ whole genome shotgun (WGS) entry which is preliminary data.</text>
</comment>
<evidence type="ECO:0000313" key="7">
    <source>
        <dbReference type="EMBL" id="MBF4273606.1"/>
    </source>
</evidence>
<dbReference type="Gene3D" id="3.40.50.2300">
    <property type="match status" value="1"/>
</dbReference>
<evidence type="ECO:0000256" key="5">
    <source>
        <dbReference type="PIRSR" id="PIRSR617867-1"/>
    </source>
</evidence>
<evidence type="ECO:0000256" key="2">
    <source>
        <dbReference type="ARBA" id="ARBA00013064"/>
    </source>
</evidence>
<keyword evidence="13" id="KW-1185">Reference proteome</keyword>
<name>A0A221WTK3_VIBAN</name>
<dbReference type="GO" id="GO:0004725">
    <property type="term" value="F:protein tyrosine phosphatase activity"/>
    <property type="evidence" value="ECO:0007669"/>
    <property type="project" value="UniProtKB-EC"/>
</dbReference>
<reference evidence="10" key="3">
    <citation type="submission" date="2021-05" db="EMBL/GenBank/DDBJ databases">
        <authorList>
            <person name="Kalatzis P.G."/>
            <person name="Castillo D."/>
            <person name="D'Alvise P."/>
            <person name="Middelboe M."/>
            <person name="Gram L."/>
        </authorList>
    </citation>
    <scope>NUCLEOTIDE SEQUENCE</scope>
    <source>
        <strain evidence="10">90-11-286</strain>
    </source>
</reference>
<feature type="active site" evidence="5">
    <location>
        <position position="25"/>
    </location>
</feature>
<evidence type="ECO:0000313" key="12">
    <source>
        <dbReference type="Proteomes" id="UP000722957"/>
    </source>
</evidence>
<dbReference type="EMBL" id="SCLC01000012">
    <property type="protein sequence ID" value="MBF4435690.1"/>
    <property type="molecule type" value="Genomic_DNA"/>
</dbReference>
<dbReference type="PRINTS" id="PR00719">
    <property type="entry name" value="LMWPTPASE"/>
</dbReference>
<evidence type="ECO:0000259" key="6">
    <source>
        <dbReference type="SMART" id="SM00226"/>
    </source>
</evidence>
<evidence type="ECO:0000313" key="8">
    <source>
        <dbReference type="EMBL" id="MBF4371473.1"/>
    </source>
</evidence>
<comment type="similarity">
    <text evidence="1">Belongs to the low molecular weight phosphotyrosine protein phosphatase family.</text>
</comment>
<reference evidence="10 11" key="1">
    <citation type="journal article" date="2017" name="J. Fish Dis.">
        <title>Comparative assessment of Vibrio virulence in marine fish larvae.</title>
        <authorList>
            <person name="Ronneseth A."/>
            <person name="Castillo D."/>
            <person name="D'Alvise P."/>
            <person name="Tonnesen O."/>
            <person name="Haugland G."/>
            <person name="Grotkjaer T."/>
            <person name="Engell-Sorensen K."/>
            <person name="Norremark L."/>
            <person name="Bergh O."/>
            <person name="Wergeland H.I."/>
            <person name="Gram L."/>
        </authorList>
    </citation>
    <scope>NUCLEOTIDE SEQUENCE [LARGE SCALE GENOMIC DNA]</scope>
    <source>
        <strain evidence="10 11">90-11-286</strain>
    </source>
</reference>
<evidence type="ECO:0000256" key="1">
    <source>
        <dbReference type="ARBA" id="ARBA00011063"/>
    </source>
</evidence>
<dbReference type="PANTHER" id="PTHR11717:SF7">
    <property type="entry name" value="LOW MOLECULAR WEIGHT PHOSPHOTYROSINE PROTEIN PHOSPHATASE"/>
    <property type="match status" value="1"/>
</dbReference>
<evidence type="ECO:0000256" key="3">
    <source>
        <dbReference type="ARBA" id="ARBA00022801"/>
    </source>
</evidence>
<dbReference type="Proteomes" id="UP000726136">
    <property type="component" value="Unassembled WGS sequence"/>
</dbReference>
<keyword evidence="4" id="KW-0904">Protein phosphatase</keyword>
<accession>A0A221WTK3</accession>
<dbReference type="AlphaFoldDB" id="A0A221WTK3"/>
<dbReference type="Pfam" id="PF01451">
    <property type="entry name" value="LMWPc"/>
    <property type="match status" value="1"/>
</dbReference>
<dbReference type="OrthoDB" id="9784339at2"/>
<gene>
    <name evidence="7" type="ORF">EAY07_16550</name>
    <name evidence="8" type="ORF">EAY46_00015</name>
    <name evidence="9" type="ORF">ERJ77_14405</name>
    <name evidence="10" type="ORF">PL14_16880</name>
</gene>
<dbReference type="EMBL" id="RDPI01000001">
    <property type="protein sequence ID" value="MBF4371473.1"/>
    <property type="molecule type" value="Genomic_DNA"/>
</dbReference>
<proteinExistence type="inferred from homology"/>
<dbReference type="InterPro" id="IPR050438">
    <property type="entry name" value="LMW_PTPase"/>
</dbReference>
<dbReference type="Proteomes" id="UP000078309">
    <property type="component" value="Unassembled WGS sequence"/>
</dbReference>
<evidence type="ECO:0000313" key="13">
    <source>
        <dbReference type="Proteomes" id="UP000726136"/>
    </source>
</evidence>
<dbReference type="InterPro" id="IPR017867">
    <property type="entry name" value="Tyr_phospatase_low_mol_wt"/>
</dbReference>
<dbReference type="EMBL" id="RDOM01000055">
    <property type="protein sequence ID" value="MBF4273606.1"/>
    <property type="molecule type" value="Genomic_DNA"/>
</dbReference>
<dbReference type="InterPro" id="IPR036196">
    <property type="entry name" value="Ptyr_pPase_sf"/>
</dbReference>
<dbReference type="InterPro" id="IPR023485">
    <property type="entry name" value="Ptyr_pPase"/>
</dbReference>
<dbReference type="PANTHER" id="PTHR11717">
    <property type="entry name" value="LOW MOLECULAR WEIGHT PROTEIN TYROSINE PHOSPHATASE"/>
    <property type="match status" value="1"/>
</dbReference>
<feature type="active site" description="Proton donor" evidence="5">
    <location>
        <position position="133"/>
    </location>
</feature>
<dbReference type="RefSeq" id="WP_013857370.1">
    <property type="nucleotide sequence ID" value="NZ_AJYT02000082.1"/>
</dbReference>
<dbReference type="CDD" id="cd16343">
    <property type="entry name" value="LMWPTP"/>
    <property type="match status" value="1"/>
</dbReference>
<dbReference type="EMBL" id="JAHGUI010000081">
    <property type="protein sequence ID" value="MBT2920348.1"/>
    <property type="molecule type" value="Genomic_DNA"/>
</dbReference>
<evidence type="ECO:0000313" key="11">
    <source>
        <dbReference type="Proteomes" id="UP000078309"/>
    </source>
</evidence>
<dbReference type="SMART" id="SM00226">
    <property type="entry name" value="LMWPc"/>
    <property type="match status" value="1"/>
</dbReference>
<sequence>MNASVMAMENKKLSILIVCMGNICRSPLSEAVLSQKAQQHGINLFVESAGTVNYQVGRKPDPKAISVAEQRGYSMSNLRARQVCSEDFEKFDLIFALDKANLADLIDICPAKHKEKLSLFLSHSHIGVTEVPDPYKGNIHMFERVLELIESGAQGIIEHISKQYQLKESAMKLCV</sequence>
<evidence type="ECO:0000313" key="9">
    <source>
        <dbReference type="EMBL" id="MBF4435690.1"/>
    </source>
</evidence>
<protein>
    <recommendedName>
        <fullName evidence="2">protein-tyrosine-phosphatase</fullName>
        <ecNumber evidence="2">3.1.3.48</ecNumber>
    </recommendedName>
</protein>
<feature type="domain" description="Phosphotyrosine protein phosphatase I" evidence="6">
    <location>
        <begin position="13"/>
        <end position="159"/>
    </location>
</feature>
<feature type="active site" evidence="5">
    <location>
        <position position="19"/>
    </location>
</feature>
<evidence type="ECO:0000313" key="10">
    <source>
        <dbReference type="EMBL" id="MBT2920348.1"/>
    </source>
</evidence>
<evidence type="ECO:0000313" key="14">
    <source>
        <dbReference type="Proteomes" id="UP000786185"/>
    </source>
</evidence>
<evidence type="ECO:0000256" key="4">
    <source>
        <dbReference type="ARBA" id="ARBA00022912"/>
    </source>
</evidence>
<dbReference type="Proteomes" id="UP000722957">
    <property type="component" value="Unassembled WGS sequence"/>
</dbReference>
<reference evidence="12 13" key="2">
    <citation type="journal article" date="2021" name="PeerJ">
        <title>Analysis of 44 Vibrio anguillarum genomes reveals high genetic diversity.</title>
        <authorList>
            <person name="Hansen M.J."/>
            <person name="Dalsgaard I."/>
        </authorList>
    </citation>
    <scope>NUCLEOTIDE SEQUENCE</scope>
    <source>
        <strain evidence="8 13">040915-1/1B</strain>
        <strain evidence="7 12">17-16730-2A</strain>
        <strain evidence="9">850617-1/1</strain>
    </source>
</reference>
<dbReference type="Proteomes" id="UP000786185">
    <property type="component" value="Unassembled WGS sequence"/>
</dbReference>
<dbReference type="OMA" id="VCHGNIC"/>